<dbReference type="Gene3D" id="3.40.109.10">
    <property type="entry name" value="NADH Oxidase"/>
    <property type="match status" value="1"/>
</dbReference>
<dbReference type="SUPFAM" id="SSF55469">
    <property type="entry name" value="FMN-dependent nitroreductase-like"/>
    <property type="match status" value="1"/>
</dbReference>
<keyword evidence="11" id="KW-1185">Reference proteome</keyword>
<keyword evidence="2 7" id="KW-0285">Flavoprotein</keyword>
<dbReference type="InterPro" id="IPR052530">
    <property type="entry name" value="NAD(P)H_nitroreductase"/>
</dbReference>
<dbReference type="STRING" id="197461.A3843_06950"/>
<evidence type="ECO:0000256" key="1">
    <source>
        <dbReference type="ARBA" id="ARBA00007118"/>
    </source>
</evidence>
<evidence type="ECO:0000313" key="11">
    <source>
        <dbReference type="Proteomes" id="UP000185783"/>
    </source>
</evidence>
<evidence type="ECO:0000256" key="4">
    <source>
        <dbReference type="ARBA" id="ARBA00022857"/>
    </source>
</evidence>
<dbReference type="InterPro" id="IPR029479">
    <property type="entry name" value="Nitroreductase"/>
</dbReference>
<dbReference type="EMBL" id="LVVZ01000014">
    <property type="protein sequence ID" value="OKL44160.1"/>
    <property type="molecule type" value="Genomic_DNA"/>
</dbReference>
<reference evidence="10 11" key="1">
    <citation type="submission" date="2016-03" db="EMBL/GenBank/DDBJ databases">
        <title>Genome sequence of Nesiotobacter sp. nov., a moderately halophilic alphaproteobacterium isolated from the Yellow Sea, China.</title>
        <authorList>
            <person name="Zhang G."/>
            <person name="Zhang R."/>
        </authorList>
    </citation>
    <scope>NUCLEOTIDE SEQUENCE [LARGE SCALE GENOMIC DNA]</scope>
    <source>
        <strain evidence="10 11">WB1-6</strain>
    </source>
</reference>
<evidence type="ECO:0000256" key="2">
    <source>
        <dbReference type="ARBA" id="ARBA00022630"/>
    </source>
</evidence>
<feature type="binding site" evidence="8">
    <location>
        <position position="51"/>
    </location>
    <ligand>
        <name>FMN</name>
        <dbReference type="ChEBI" id="CHEBI:58210"/>
        <note>ligand shared between dimeric partners</note>
    </ligand>
</feature>
<accession>A0A1U7JHE0</accession>
<dbReference type="PIRSF" id="PIRSF000232">
    <property type="entry name" value="YdjA"/>
    <property type="match status" value="1"/>
</dbReference>
<evidence type="ECO:0000256" key="7">
    <source>
        <dbReference type="PIRNR" id="PIRNR000232"/>
    </source>
</evidence>
<dbReference type="GO" id="GO:0016491">
    <property type="term" value="F:oxidoreductase activity"/>
    <property type="evidence" value="ECO:0007669"/>
    <property type="project" value="UniProtKB-UniRule"/>
</dbReference>
<keyword evidence="5 7" id="KW-0560">Oxidoreductase</keyword>
<protein>
    <recommendedName>
        <fullName evidence="7">Putative NAD(P)H nitroreductase</fullName>
        <ecNumber evidence="7">1.-.-.-</ecNumber>
    </recommendedName>
</protein>
<dbReference type="PANTHER" id="PTHR43821:SF1">
    <property type="entry name" value="NAD(P)H NITROREDUCTASE YDJA-RELATED"/>
    <property type="match status" value="1"/>
</dbReference>
<dbReference type="PANTHER" id="PTHR43821">
    <property type="entry name" value="NAD(P)H NITROREDUCTASE YDJA-RELATED"/>
    <property type="match status" value="1"/>
</dbReference>
<evidence type="ECO:0000256" key="8">
    <source>
        <dbReference type="PIRSR" id="PIRSR000232-1"/>
    </source>
</evidence>
<dbReference type="Proteomes" id="UP000185783">
    <property type="component" value="Unassembled WGS sequence"/>
</dbReference>
<dbReference type="EC" id="1.-.-.-" evidence="7"/>
<evidence type="ECO:0000256" key="6">
    <source>
        <dbReference type="ARBA" id="ARBA00023027"/>
    </source>
</evidence>
<feature type="binding site" description="in other chain" evidence="8">
    <location>
        <begin position="20"/>
        <end position="22"/>
    </location>
    <ligand>
        <name>FMN</name>
        <dbReference type="ChEBI" id="CHEBI:58210"/>
        <note>ligand shared between dimeric partners</note>
    </ligand>
</feature>
<dbReference type="RefSeq" id="WP_051269231.1">
    <property type="nucleotide sequence ID" value="NZ_LVVZ01000014.1"/>
</dbReference>
<dbReference type="InterPro" id="IPR000415">
    <property type="entry name" value="Nitroreductase-like"/>
</dbReference>
<dbReference type="CDD" id="cd02135">
    <property type="entry name" value="YdjA-like"/>
    <property type="match status" value="1"/>
</dbReference>
<comment type="caution">
    <text evidence="10">The sequence shown here is derived from an EMBL/GenBank/DDBJ whole genome shotgun (WGS) entry which is preliminary data.</text>
</comment>
<proteinExistence type="inferred from homology"/>
<evidence type="ECO:0000256" key="3">
    <source>
        <dbReference type="ARBA" id="ARBA00022643"/>
    </source>
</evidence>
<sequence length="198" mass="21665">MTAKNPSDLFLNLMNCMARRRSASLKSMRPPGLSPDQVHQLICAASTAPDHGGLKPFRFIEVTPKGRQRLAELFEAVEHQNNPDVTPDRIARVREKAFRGPTLLIMIGAVKDDLETGIPQDEQLIAAGAALQNMLLTATALGFSSRITTGRAARSDIFRNGLELGPHERFLCFISLGMSDNPKPARELDAPQGALSFF</sequence>
<evidence type="ECO:0000313" key="10">
    <source>
        <dbReference type="EMBL" id="OKL44160.1"/>
    </source>
</evidence>
<dbReference type="Pfam" id="PF00881">
    <property type="entry name" value="Nitroreductase"/>
    <property type="match status" value="1"/>
</dbReference>
<keyword evidence="4 7" id="KW-0521">NADP</keyword>
<feature type="domain" description="Nitroreductase" evidence="9">
    <location>
        <begin position="19"/>
        <end position="177"/>
    </location>
</feature>
<name>A0A1U7JHE0_9HYPH</name>
<organism evidence="10 11">
    <name type="scientific">Pseudovibrio exalbescens</name>
    <dbReference type="NCBI Taxonomy" id="197461"/>
    <lineage>
        <taxon>Bacteria</taxon>
        <taxon>Pseudomonadati</taxon>
        <taxon>Pseudomonadota</taxon>
        <taxon>Alphaproteobacteria</taxon>
        <taxon>Hyphomicrobiales</taxon>
        <taxon>Stappiaceae</taxon>
        <taxon>Pseudovibrio</taxon>
    </lineage>
</organism>
<keyword evidence="6 7" id="KW-0520">NAD</keyword>
<evidence type="ECO:0000259" key="9">
    <source>
        <dbReference type="Pfam" id="PF00881"/>
    </source>
</evidence>
<dbReference type="InterPro" id="IPR026021">
    <property type="entry name" value="YdjA-like"/>
</dbReference>
<comment type="cofactor">
    <cofactor evidence="8">
        <name>FMN</name>
        <dbReference type="ChEBI" id="CHEBI:58210"/>
    </cofactor>
    <text evidence="8">Binds 1 FMN per subunit.</text>
</comment>
<gene>
    <name evidence="10" type="ORF">A3843_06950</name>
</gene>
<keyword evidence="3 7" id="KW-0288">FMN</keyword>
<comment type="similarity">
    <text evidence="1 7">Belongs to the nitroreductase family.</text>
</comment>
<evidence type="ECO:0000256" key="5">
    <source>
        <dbReference type="ARBA" id="ARBA00023002"/>
    </source>
</evidence>
<dbReference type="AlphaFoldDB" id="A0A1U7JHE0"/>